<accession>A0A1R3G184</accession>
<dbReference type="AlphaFoldDB" id="A0A1R3G184"/>
<comment type="caution">
    <text evidence="1">The sequence shown here is derived from an EMBL/GenBank/DDBJ whole genome shotgun (WGS) entry which is preliminary data.</text>
</comment>
<evidence type="ECO:0000313" key="1">
    <source>
        <dbReference type="EMBL" id="OMO51845.1"/>
    </source>
</evidence>
<proteinExistence type="predicted"/>
<dbReference type="Proteomes" id="UP000188268">
    <property type="component" value="Unassembled WGS sequence"/>
</dbReference>
<gene>
    <name evidence="1" type="ORF">CCACVL1_29555</name>
</gene>
<reference evidence="1 2" key="1">
    <citation type="submission" date="2013-09" db="EMBL/GenBank/DDBJ databases">
        <title>Corchorus capsularis genome sequencing.</title>
        <authorList>
            <person name="Alam M."/>
            <person name="Haque M.S."/>
            <person name="Islam M.S."/>
            <person name="Emdad E.M."/>
            <person name="Islam M.M."/>
            <person name="Ahmed B."/>
            <person name="Halim A."/>
            <person name="Hossen Q.M.M."/>
            <person name="Hossain M.Z."/>
            <person name="Ahmed R."/>
            <person name="Khan M.M."/>
            <person name="Islam R."/>
            <person name="Rashid M.M."/>
            <person name="Khan S.A."/>
            <person name="Rahman M.S."/>
            <person name="Alam M."/>
        </authorList>
    </citation>
    <scope>NUCLEOTIDE SEQUENCE [LARGE SCALE GENOMIC DNA]</scope>
    <source>
        <strain evidence="2">cv. CVL-1</strain>
        <tissue evidence="1">Whole seedling</tissue>
    </source>
</reference>
<sequence length="22" mass="2307">MAKIRGFQAAIKSLASITKKGS</sequence>
<dbReference type="EMBL" id="AWWV01015672">
    <property type="protein sequence ID" value="OMO51845.1"/>
    <property type="molecule type" value="Genomic_DNA"/>
</dbReference>
<evidence type="ECO:0000313" key="2">
    <source>
        <dbReference type="Proteomes" id="UP000188268"/>
    </source>
</evidence>
<keyword evidence="2" id="KW-1185">Reference proteome</keyword>
<protein>
    <submittedName>
        <fullName evidence="1">Uncharacterized protein</fullName>
    </submittedName>
</protein>
<name>A0A1R3G184_COCAP</name>
<dbReference type="Gramene" id="OMO51845">
    <property type="protein sequence ID" value="OMO51845"/>
    <property type="gene ID" value="CCACVL1_29555"/>
</dbReference>
<organism evidence="1 2">
    <name type="scientific">Corchorus capsularis</name>
    <name type="common">Jute</name>
    <dbReference type="NCBI Taxonomy" id="210143"/>
    <lineage>
        <taxon>Eukaryota</taxon>
        <taxon>Viridiplantae</taxon>
        <taxon>Streptophyta</taxon>
        <taxon>Embryophyta</taxon>
        <taxon>Tracheophyta</taxon>
        <taxon>Spermatophyta</taxon>
        <taxon>Magnoliopsida</taxon>
        <taxon>eudicotyledons</taxon>
        <taxon>Gunneridae</taxon>
        <taxon>Pentapetalae</taxon>
        <taxon>rosids</taxon>
        <taxon>malvids</taxon>
        <taxon>Malvales</taxon>
        <taxon>Malvaceae</taxon>
        <taxon>Grewioideae</taxon>
        <taxon>Apeibeae</taxon>
        <taxon>Corchorus</taxon>
    </lineage>
</organism>